<accession>A0ABR2X8X1</accession>
<proteinExistence type="predicted"/>
<keyword evidence="2" id="KW-1185">Reference proteome</keyword>
<organism evidence="1 2">
    <name type="scientific">Seiridium cardinale</name>
    <dbReference type="NCBI Taxonomy" id="138064"/>
    <lineage>
        <taxon>Eukaryota</taxon>
        <taxon>Fungi</taxon>
        <taxon>Dikarya</taxon>
        <taxon>Ascomycota</taxon>
        <taxon>Pezizomycotina</taxon>
        <taxon>Sordariomycetes</taxon>
        <taxon>Xylariomycetidae</taxon>
        <taxon>Amphisphaeriales</taxon>
        <taxon>Sporocadaceae</taxon>
        <taxon>Seiridium</taxon>
    </lineage>
</organism>
<gene>
    <name evidence="1" type="ORF">SCAR479_13135</name>
</gene>
<dbReference type="EMBL" id="JARVKM010000099">
    <property type="protein sequence ID" value="KAK9770170.1"/>
    <property type="molecule type" value="Genomic_DNA"/>
</dbReference>
<evidence type="ECO:0000313" key="1">
    <source>
        <dbReference type="EMBL" id="KAK9770170.1"/>
    </source>
</evidence>
<evidence type="ECO:0000313" key="2">
    <source>
        <dbReference type="Proteomes" id="UP001465668"/>
    </source>
</evidence>
<dbReference type="Proteomes" id="UP001465668">
    <property type="component" value="Unassembled WGS sequence"/>
</dbReference>
<comment type="caution">
    <text evidence="1">The sequence shown here is derived from an EMBL/GenBank/DDBJ whole genome shotgun (WGS) entry which is preliminary data.</text>
</comment>
<name>A0ABR2X8X1_9PEZI</name>
<reference evidence="1 2" key="1">
    <citation type="submission" date="2024-02" db="EMBL/GenBank/DDBJ databases">
        <title>First draft genome assembly of two strains of Seiridium cardinale.</title>
        <authorList>
            <person name="Emiliani G."/>
            <person name="Scali E."/>
        </authorList>
    </citation>
    <scope>NUCLEOTIDE SEQUENCE [LARGE SCALE GENOMIC DNA]</scope>
    <source>
        <strain evidence="1 2">BM-138-000479</strain>
    </source>
</reference>
<sequence>MVTPRSQADAIDHVGENGASVSIGDVNIVVRKFASHSPEPDCEGTLGEEPSNNITKFSSYADLEERLQDYYSDLVEMIWRLEMSHQQTQDATPASESTTNYHYVVWAREFHPNRTRRIRTFGIHGDVVSANAELMDYVCTKHRSPDSLPCQREISMNDHTLYGGKSKHMDSCI</sequence>
<protein>
    <submittedName>
        <fullName evidence="1">Uncharacterized protein</fullName>
    </submittedName>
</protein>